<keyword evidence="1" id="KW-0732">Signal</keyword>
<dbReference type="AlphaFoldDB" id="I5C9F4"/>
<organism evidence="2 3">
    <name type="scientific">Nitritalea halalkaliphila LW7</name>
    <dbReference type="NCBI Taxonomy" id="1189621"/>
    <lineage>
        <taxon>Bacteria</taxon>
        <taxon>Pseudomonadati</taxon>
        <taxon>Bacteroidota</taxon>
        <taxon>Cytophagia</taxon>
        <taxon>Cytophagales</taxon>
        <taxon>Cyclobacteriaceae</taxon>
        <taxon>Nitritalea</taxon>
    </lineage>
</organism>
<reference evidence="2 3" key="1">
    <citation type="submission" date="2012-05" db="EMBL/GenBank/DDBJ databases">
        <title>Genome sequence of Nitritalea halalkaliphila LW7.</title>
        <authorList>
            <person name="Jangir P.K."/>
            <person name="Singh A."/>
            <person name="Shivaji S."/>
            <person name="Sharma R."/>
        </authorList>
    </citation>
    <scope>NUCLEOTIDE SEQUENCE [LARGE SCALE GENOMIC DNA]</scope>
    <source>
        <strain evidence="2 3">LW7</strain>
    </source>
</reference>
<feature type="chain" id="PRO_5003700052" evidence="1">
    <location>
        <begin position="23"/>
        <end position="85"/>
    </location>
</feature>
<protein>
    <submittedName>
        <fullName evidence="2">OmpA/MotB domain-containing protein</fullName>
    </submittedName>
</protein>
<keyword evidence="3" id="KW-1185">Reference proteome</keyword>
<dbReference type="STRING" id="1189621.A3SI_02798"/>
<evidence type="ECO:0000313" key="2">
    <source>
        <dbReference type="EMBL" id="EIM78456.1"/>
    </source>
</evidence>
<feature type="signal peptide" evidence="1">
    <location>
        <begin position="1"/>
        <end position="22"/>
    </location>
</feature>
<name>I5C9F4_9BACT</name>
<dbReference type="EMBL" id="AJYA01000005">
    <property type="protein sequence ID" value="EIM78456.1"/>
    <property type="molecule type" value="Genomic_DNA"/>
</dbReference>
<proteinExistence type="predicted"/>
<dbReference type="RefSeq" id="WP_009053458.1">
    <property type="nucleotide sequence ID" value="NZ_AJYA01000005.1"/>
</dbReference>
<accession>I5C9F4</accession>
<sequence length="85" mass="9537">MRKSSYVVLGLLILFLPRVSSAQQADFAWRLGFSGGFSTYYGDLSPVRFSGPFDGEAMRHLLTYNAHYADRPSFRVSLERALSLA</sequence>
<comment type="caution">
    <text evidence="2">The sequence shown here is derived from an EMBL/GenBank/DDBJ whole genome shotgun (WGS) entry which is preliminary data.</text>
</comment>
<dbReference type="OrthoDB" id="654178at2"/>
<evidence type="ECO:0000256" key="1">
    <source>
        <dbReference type="SAM" id="SignalP"/>
    </source>
</evidence>
<gene>
    <name evidence="2" type="ORF">A3SI_02798</name>
</gene>
<evidence type="ECO:0000313" key="3">
    <source>
        <dbReference type="Proteomes" id="UP000005551"/>
    </source>
</evidence>
<dbReference type="Proteomes" id="UP000005551">
    <property type="component" value="Unassembled WGS sequence"/>
</dbReference>